<dbReference type="Pfam" id="PF01370">
    <property type="entry name" value="Epimerase"/>
    <property type="match status" value="1"/>
</dbReference>
<dbReference type="PANTHER" id="PTHR10366:SF564">
    <property type="entry name" value="STEROL-4-ALPHA-CARBOXYLATE 3-DEHYDROGENASE, DECARBOXYLATING"/>
    <property type="match status" value="1"/>
</dbReference>
<evidence type="ECO:0000256" key="2">
    <source>
        <dbReference type="ARBA" id="ARBA00023445"/>
    </source>
</evidence>
<evidence type="ECO:0000313" key="5">
    <source>
        <dbReference type="Proteomes" id="UP000298179"/>
    </source>
</evidence>
<comment type="caution">
    <text evidence="4">The sequence shown here is derived from an EMBL/GenBank/DDBJ whole genome shotgun (WGS) entry which is preliminary data.</text>
</comment>
<comment type="similarity">
    <text evidence="2">Belongs to the NAD(P)-dependent epimerase/dehydratase family. Dihydroflavonol-4-reductase subfamily.</text>
</comment>
<keyword evidence="5" id="KW-1185">Reference proteome</keyword>
<sequence>MAGERVLLTGASGFIARHIALLLLAEGYRVRGTVRSRDKGERLEKLLGAAGAATDRFELAEADLTRDAGWDAAAKGCDFVCHTASPLPVRQPKERNALLPAARDGTVRVVRAAAKAGARRLVLTSSVAAVAYGHAGERKESFCDSDWSNVDSPEISAYAISKTLAEQAAWEVAKGEGLAMATINPSVVAGPLLGEDPGASVRLVLMMMRGKLPVVPNVSFGVVDVRDVARAHVAALTAEAAAGRRFLVTAGPLTLMEMGQAIAEAVPECRGKVPRHVVPDVVTRLARRMIPSVRAVLPEPGRRSIFVTDPARRILGFDPADPRQAIAETALSLQGRVF</sequence>
<dbReference type="AlphaFoldDB" id="A0A4Y8RSX3"/>
<protein>
    <submittedName>
        <fullName evidence="4">NAD-dependent epimerase/dehydratase family protein</fullName>
    </submittedName>
</protein>
<evidence type="ECO:0000256" key="1">
    <source>
        <dbReference type="ARBA" id="ARBA00023002"/>
    </source>
</evidence>
<dbReference type="GO" id="GO:0016616">
    <property type="term" value="F:oxidoreductase activity, acting on the CH-OH group of donors, NAD or NADP as acceptor"/>
    <property type="evidence" value="ECO:0007669"/>
    <property type="project" value="TreeGrafter"/>
</dbReference>
<dbReference type="FunFam" id="3.40.50.720:FF:000336">
    <property type="entry name" value="Aldehyde reductase"/>
    <property type="match status" value="1"/>
</dbReference>
<dbReference type="InterPro" id="IPR036291">
    <property type="entry name" value="NAD(P)-bd_dom_sf"/>
</dbReference>
<dbReference type="RefSeq" id="WP_134760011.1">
    <property type="nucleotide sequence ID" value="NZ_SOZD01000001.1"/>
</dbReference>
<feature type="domain" description="NAD-dependent epimerase/dehydratase" evidence="3">
    <location>
        <begin position="6"/>
        <end position="245"/>
    </location>
</feature>
<dbReference type="OrthoDB" id="9778052at2"/>
<name>A0A4Y8RSX3_9HYPH</name>
<evidence type="ECO:0000259" key="3">
    <source>
        <dbReference type="Pfam" id="PF01370"/>
    </source>
</evidence>
<dbReference type="InterPro" id="IPR001509">
    <property type="entry name" value="Epimerase_deHydtase"/>
</dbReference>
<accession>A0A4Y8RSX3</accession>
<keyword evidence="1" id="KW-0560">Oxidoreductase</keyword>
<dbReference type="Gene3D" id="3.40.50.720">
    <property type="entry name" value="NAD(P)-binding Rossmann-like Domain"/>
    <property type="match status" value="1"/>
</dbReference>
<evidence type="ECO:0000313" key="4">
    <source>
        <dbReference type="EMBL" id="TFF27420.1"/>
    </source>
</evidence>
<dbReference type="SUPFAM" id="SSF51735">
    <property type="entry name" value="NAD(P)-binding Rossmann-fold domains"/>
    <property type="match status" value="1"/>
</dbReference>
<dbReference type="Proteomes" id="UP000298179">
    <property type="component" value="Unassembled WGS sequence"/>
</dbReference>
<dbReference type="PANTHER" id="PTHR10366">
    <property type="entry name" value="NAD DEPENDENT EPIMERASE/DEHYDRATASE"/>
    <property type="match status" value="1"/>
</dbReference>
<reference evidence="4 5" key="1">
    <citation type="submission" date="2019-03" db="EMBL/GenBank/DDBJ databases">
        <title>Jiella endophytica sp. nov., a novel endophytic bacterium isolated from root of Ficus microcarpa Linn. f.</title>
        <authorList>
            <person name="Tuo L."/>
        </authorList>
    </citation>
    <scope>NUCLEOTIDE SEQUENCE [LARGE SCALE GENOMIC DNA]</scope>
    <source>
        <strain evidence="4 5">CBS5Q-3</strain>
    </source>
</reference>
<dbReference type="InterPro" id="IPR050425">
    <property type="entry name" value="NAD(P)_dehydrat-like"/>
</dbReference>
<organism evidence="4 5">
    <name type="scientific">Jiella endophytica</name>
    <dbReference type="NCBI Taxonomy" id="2558362"/>
    <lineage>
        <taxon>Bacteria</taxon>
        <taxon>Pseudomonadati</taxon>
        <taxon>Pseudomonadota</taxon>
        <taxon>Alphaproteobacteria</taxon>
        <taxon>Hyphomicrobiales</taxon>
        <taxon>Aurantimonadaceae</taxon>
        <taxon>Jiella</taxon>
    </lineage>
</organism>
<dbReference type="EMBL" id="SOZD01000001">
    <property type="protein sequence ID" value="TFF27420.1"/>
    <property type="molecule type" value="Genomic_DNA"/>
</dbReference>
<gene>
    <name evidence="4" type="ORF">E3C22_02880</name>
</gene>
<proteinExistence type="inferred from homology"/>